<dbReference type="AlphaFoldDB" id="A0A369W9C9"/>
<evidence type="ECO:0000256" key="4">
    <source>
        <dbReference type="ARBA" id="ARBA00022475"/>
    </source>
</evidence>
<evidence type="ECO:0000313" key="10">
    <source>
        <dbReference type="Proteomes" id="UP000253769"/>
    </source>
</evidence>
<feature type="transmembrane region" description="Helical" evidence="8">
    <location>
        <begin position="131"/>
        <end position="152"/>
    </location>
</feature>
<comment type="caution">
    <text evidence="9">The sequence shown here is derived from an EMBL/GenBank/DDBJ whole genome shotgun (WGS) entry which is preliminary data.</text>
</comment>
<feature type="transmembrane region" description="Helical" evidence="8">
    <location>
        <begin position="173"/>
        <end position="189"/>
    </location>
</feature>
<organism evidence="9 10">
    <name type="scientific">Motiliproteus coralliicola</name>
    <dbReference type="NCBI Taxonomy" id="2283196"/>
    <lineage>
        <taxon>Bacteria</taxon>
        <taxon>Pseudomonadati</taxon>
        <taxon>Pseudomonadota</taxon>
        <taxon>Gammaproteobacteria</taxon>
        <taxon>Oceanospirillales</taxon>
        <taxon>Oceanospirillaceae</taxon>
        <taxon>Motiliproteus</taxon>
    </lineage>
</organism>
<feature type="transmembrane region" description="Helical" evidence="8">
    <location>
        <begin position="103"/>
        <end position="125"/>
    </location>
</feature>
<evidence type="ECO:0000256" key="6">
    <source>
        <dbReference type="ARBA" id="ARBA00022989"/>
    </source>
</evidence>
<dbReference type="OrthoDB" id="9786439at2"/>
<feature type="transmembrane region" description="Helical" evidence="8">
    <location>
        <begin position="232"/>
        <end position="253"/>
    </location>
</feature>
<feature type="transmembrane region" description="Helical" evidence="8">
    <location>
        <begin position="259"/>
        <end position="278"/>
    </location>
</feature>
<comment type="subcellular location">
    <subcellularLocation>
        <location evidence="1">Cell membrane</location>
        <topology evidence="1">Multi-pass membrane protein</topology>
    </subcellularLocation>
</comment>
<evidence type="ECO:0000256" key="3">
    <source>
        <dbReference type="ARBA" id="ARBA00022448"/>
    </source>
</evidence>
<evidence type="ECO:0000256" key="8">
    <source>
        <dbReference type="SAM" id="Phobius"/>
    </source>
</evidence>
<feature type="transmembrane region" description="Helical" evidence="8">
    <location>
        <begin position="201"/>
        <end position="220"/>
    </location>
</feature>
<protein>
    <submittedName>
        <fullName evidence="9">AEC family transporter</fullName>
    </submittedName>
</protein>
<keyword evidence="4" id="KW-1003">Cell membrane</keyword>
<dbReference type="EMBL" id="QQOH01000005">
    <property type="protein sequence ID" value="RDE18267.1"/>
    <property type="molecule type" value="Genomic_DNA"/>
</dbReference>
<dbReference type="InterPro" id="IPR004776">
    <property type="entry name" value="Mem_transp_PIN-like"/>
</dbReference>
<feature type="transmembrane region" description="Helical" evidence="8">
    <location>
        <begin position="12"/>
        <end position="29"/>
    </location>
</feature>
<dbReference type="Proteomes" id="UP000253769">
    <property type="component" value="Unassembled WGS sequence"/>
</dbReference>
<sequence>MDAFLNNLQFSLSITGPIFIVMTLGWLLNRRGMINDNFIDIGSKLVFNVTLPALLFINISRTSIEQTANLTLLGVGLFGTLLLFLLFEFLVARRVEPSSERGVVVQGAFRSNMGIIGLAYCFNAYGNDGLVTASLYLALVTILFNILSVITLSRSLNRDTGFRSTLKGILKNPLIIGIVMALPLAWYQVELPAMVLRTGEYFAQMTLPLALLCTGASLNFSALRHDRKNAMLAASLKLLVVPLTLTLGGILLGLRGIELGVLLLMTCSPTAAASYVMVRAMGGNATLAANIIAITTLCSLLTTSAGVTLLKLLELI</sequence>
<comment type="similarity">
    <text evidence="2">Belongs to the auxin efflux carrier (TC 2.A.69) family.</text>
</comment>
<dbReference type="RefSeq" id="WP_114696843.1">
    <property type="nucleotide sequence ID" value="NZ_QQOH01000005.1"/>
</dbReference>
<dbReference type="Pfam" id="PF03547">
    <property type="entry name" value="Mem_trans"/>
    <property type="match status" value="1"/>
</dbReference>
<dbReference type="InterPro" id="IPR038770">
    <property type="entry name" value="Na+/solute_symporter_sf"/>
</dbReference>
<dbReference type="GO" id="GO:0055085">
    <property type="term" value="P:transmembrane transport"/>
    <property type="evidence" value="ECO:0007669"/>
    <property type="project" value="InterPro"/>
</dbReference>
<evidence type="ECO:0000256" key="1">
    <source>
        <dbReference type="ARBA" id="ARBA00004651"/>
    </source>
</evidence>
<accession>A0A369W9C9</accession>
<feature type="transmembrane region" description="Helical" evidence="8">
    <location>
        <begin position="71"/>
        <end position="91"/>
    </location>
</feature>
<name>A0A369W9C9_9GAMM</name>
<evidence type="ECO:0000256" key="5">
    <source>
        <dbReference type="ARBA" id="ARBA00022692"/>
    </source>
</evidence>
<keyword evidence="5 8" id="KW-0812">Transmembrane</keyword>
<dbReference type="Gene3D" id="1.20.1530.20">
    <property type="match status" value="1"/>
</dbReference>
<keyword evidence="10" id="KW-1185">Reference proteome</keyword>
<evidence type="ECO:0000313" key="9">
    <source>
        <dbReference type="EMBL" id="RDE18267.1"/>
    </source>
</evidence>
<feature type="transmembrane region" description="Helical" evidence="8">
    <location>
        <begin position="41"/>
        <end position="59"/>
    </location>
</feature>
<reference evidence="9 10" key="1">
    <citation type="submission" date="2018-07" db="EMBL/GenBank/DDBJ databases">
        <title>Motiliproteus coralliicola sp. nov., a bacterium isolated from Coral.</title>
        <authorList>
            <person name="Wang G."/>
        </authorList>
    </citation>
    <scope>NUCLEOTIDE SEQUENCE [LARGE SCALE GENOMIC DNA]</scope>
    <source>
        <strain evidence="9 10">C34</strain>
    </source>
</reference>
<dbReference type="PANTHER" id="PTHR36838">
    <property type="entry name" value="AUXIN EFFLUX CARRIER FAMILY PROTEIN"/>
    <property type="match status" value="1"/>
</dbReference>
<keyword evidence="7 8" id="KW-0472">Membrane</keyword>
<keyword evidence="3" id="KW-0813">Transport</keyword>
<feature type="transmembrane region" description="Helical" evidence="8">
    <location>
        <begin position="287"/>
        <end position="310"/>
    </location>
</feature>
<proteinExistence type="inferred from homology"/>
<evidence type="ECO:0000256" key="2">
    <source>
        <dbReference type="ARBA" id="ARBA00010145"/>
    </source>
</evidence>
<gene>
    <name evidence="9" type="ORF">DV711_16520</name>
</gene>
<dbReference type="PANTHER" id="PTHR36838:SF4">
    <property type="entry name" value="AUXIN EFFLUX CARRIER FAMILY PROTEIN"/>
    <property type="match status" value="1"/>
</dbReference>
<keyword evidence="6 8" id="KW-1133">Transmembrane helix</keyword>
<evidence type="ECO:0000256" key="7">
    <source>
        <dbReference type="ARBA" id="ARBA00023136"/>
    </source>
</evidence>
<dbReference type="GO" id="GO:0005886">
    <property type="term" value="C:plasma membrane"/>
    <property type="evidence" value="ECO:0007669"/>
    <property type="project" value="UniProtKB-SubCell"/>
</dbReference>